<keyword evidence="3 7" id="KW-0812">Transmembrane</keyword>
<feature type="transmembrane region" description="Helical" evidence="7">
    <location>
        <begin position="155"/>
        <end position="177"/>
    </location>
</feature>
<dbReference type="GO" id="GO:0097272">
    <property type="term" value="P:ammonium homeostasis"/>
    <property type="evidence" value="ECO:0007669"/>
    <property type="project" value="TreeGrafter"/>
</dbReference>
<dbReference type="InterPro" id="IPR024041">
    <property type="entry name" value="NH4_transpt_AmtB-like_dom"/>
</dbReference>
<reference evidence="9" key="1">
    <citation type="submission" date="2021-01" db="EMBL/GenBank/DDBJ databases">
        <authorList>
            <person name="Corre E."/>
            <person name="Pelletier E."/>
            <person name="Niang G."/>
            <person name="Scheremetjew M."/>
            <person name="Finn R."/>
            <person name="Kale V."/>
            <person name="Holt S."/>
            <person name="Cochrane G."/>
            <person name="Meng A."/>
            <person name="Brown T."/>
            <person name="Cohen L."/>
        </authorList>
    </citation>
    <scope>NUCLEOTIDE SEQUENCE</scope>
    <source>
        <strain evidence="9">RCC1693</strain>
    </source>
</reference>
<dbReference type="InterPro" id="IPR029020">
    <property type="entry name" value="Ammonium/urea_transptr"/>
</dbReference>
<dbReference type="GO" id="GO:0005886">
    <property type="term" value="C:plasma membrane"/>
    <property type="evidence" value="ECO:0007669"/>
    <property type="project" value="InterPro"/>
</dbReference>
<keyword evidence="4 7" id="KW-1133">Transmembrane helix</keyword>
<dbReference type="Gene3D" id="1.10.3430.10">
    <property type="entry name" value="Ammonium transporter AmtB like domains"/>
    <property type="match status" value="1"/>
</dbReference>
<evidence type="ECO:0000259" key="8">
    <source>
        <dbReference type="Pfam" id="PF00909"/>
    </source>
</evidence>
<dbReference type="Pfam" id="PF00909">
    <property type="entry name" value="Ammonium_transp"/>
    <property type="match status" value="1"/>
</dbReference>
<dbReference type="GO" id="GO:0008519">
    <property type="term" value="F:ammonium channel activity"/>
    <property type="evidence" value="ECO:0007669"/>
    <property type="project" value="InterPro"/>
</dbReference>
<keyword evidence="5 7" id="KW-0472">Membrane</keyword>
<evidence type="ECO:0000256" key="7">
    <source>
        <dbReference type="SAM" id="Phobius"/>
    </source>
</evidence>
<organism evidence="9">
    <name type="scientific">Florenciella parvula</name>
    <dbReference type="NCBI Taxonomy" id="236787"/>
    <lineage>
        <taxon>Eukaryota</taxon>
        <taxon>Sar</taxon>
        <taxon>Stramenopiles</taxon>
        <taxon>Ochrophyta</taxon>
        <taxon>Dictyochophyceae</taxon>
        <taxon>Florenciellales</taxon>
        <taxon>Florenciella</taxon>
    </lineage>
</organism>
<feature type="compositionally biased region" description="Low complexity" evidence="6">
    <location>
        <begin position="30"/>
        <end position="47"/>
    </location>
</feature>
<feature type="compositionally biased region" description="Basic and acidic residues" evidence="6">
    <location>
        <begin position="50"/>
        <end position="68"/>
    </location>
</feature>
<feature type="transmembrane region" description="Helical" evidence="7">
    <location>
        <begin position="223"/>
        <end position="243"/>
    </location>
</feature>
<evidence type="ECO:0000256" key="5">
    <source>
        <dbReference type="ARBA" id="ARBA00023136"/>
    </source>
</evidence>
<protein>
    <recommendedName>
        <fullName evidence="8">Ammonium transporter AmtB-like domain-containing protein</fullName>
    </recommendedName>
</protein>
<feature type="transmembrane region" description="Helical" evidence="7">
    <location>
        <begin position="197"/>
        <end position="216"/>
    </location>
</feature>
<proteinExistence type="inferred from homology"/>
<evidence type="ECO:0000256" key="1">
    <source>
        <dbReference type="ARBA" id="ARBA00004141"/>
    </source>
</evidence>
<name>A0A7S2F9Z0_9STRA</name>
<sequence length="491" mass="51218">MASYGTTEAPAPANKQPLLEKYSSGKIIRSTPPAGDAASTAASAAGDGSEEVKDQSVEDERKAAEQREAAKRKAAAAAASASAPLPTSGVGNFGILVIVTQLAVFICYALAGKSDFVFDDLTQEFDTTQLYNYVVGVNLMMLVGFGYLRAFLKMYGLGAVGFTMFMYCLGVECSILFEPLMGVPGWGSYVNLDLLAFLKADYAVAAILVSFGALIGKVNPTQITILTVLESFFYCFNKQIILVRWIPFVDVGNTIVVHMFGAYFGLAVSAVLGKKTDMSKEASSTTSDVLALIGTLFMWVYWPSFNGGSIESGTAESELAITNTMTALIGSAIMTFALSAMFNGGVISVVDVQSATLAGGVAIGAVCNLKIGPAVALATGLGAGFFSCIGTTYVQSALEKAGLHDTCGVHNLHGLPSVVGGLVSVFIPLAISDSDRGNPGYQLAGMGMTLVVSIFSGLCTGALLKVFKDDAPMAVDSAYFESADEKDVEAA</sequence>
<evidence type="ECO:0000256" key="3">
    <source>
        <dbReference type="ARBA" id="ARBA00022692"/>
    </source>
</evidence>
<evidence type="ECO:0000256" key="4">
    <source>
        <dbReference type="ARBA" id="ARBA00022989"/>
    </source>
</evidence>
<feature type="transmembrane region" description="Helical" evidence="7">
    <location>
        <begin position="371"/>
        <end position="394"/>
    </location>
</feature>
<accession>A0A7S2F9Z0</accession>
<dbReference type="SUPFAM" id="SSF111352">
    <property type="entry name" value="Ammonium transporter"/>
    <property type="match status" value="1"/>
</dbReference>
<feature type="transmembrane region" description="Helical" evidence="7">
    <location>
        <begin position="325"/>
        <end position="350"/>
    </location>
</feature>
<feature type="transmembrane region" description="Helical" evidence="7">
    <location>
        <begin position="255"/>
        <end position="273"/>
    </location>
</feature>
<feature type="transmembrane region" description="Helical" evidence="7">
    <location>
        <begin position="90"/>
        <end position="111"/>
    </location>
</feature>
<evidence type="ECO:0000256" key="6">
    <source>
        <dbReference type="SAM" id="MobiDB-lite"/>
    </source>
</evidence>
<dbReference type="PANTHER" id="PTHR11730:SF60">
    <property type="entry name" value="RH50, ISOFORM D"/>
    <property type="match status" value="1"/>
</dbReference>
<gene>
    <name evidence="9" type="ORF">FPAR1323_LOCUS720</name>
</gene>
<dbReference type="AlphaFoldDB" id="A0A7S2F9Z0"/>
<evidence type="ECO:0000256" key="2">
    <source>
        <dbReference type="ARBA" id="ARBA00011036"/>
    </source>
</evidence>
<comment type="similarity">
    <text evidence="2">Belongs to the ammonium transporter (TC 2.A.49) family. Rh subfamily.</text>
</comment>
<feature type="region of interest" description="Disordered" evidence="6">
    <location>
        <begin position="22"/>
        <end position="68"/>
    </location>
</feature>
<feature type="transmembrane region" description="Helical" evidence="7">
    <location>
        <begin position="131"/>
        <end position="148"/>
    </location>
</feature>
<feature type="transmembrane region" description="Helical" evidence="7">
    <location>
        <begin position="285"/>
        <end position="305"/>
    </location>
</feature>
<dbReference type="PRINTS" id="PR00342">
    <property type="entry name" value="RHESUSRHD"/>
</dbReference>
<dbReference type="EMBL" id="HBGT01001353">
    <property type="protein sequence ID" value="CAD9381755.1"/>
    <property type="molecule type" value="Transcribed_RNA"/>
</dbReference>
<evidence type="ECO:0000313" key="9">
    <source>
        <dbReference type="EMBL" id="CAD9381755.1"/>
    </source>
</evidence>
<dbReference type="InterPro" id="IPR002229">
    <property type="entry name" value="RhesusRHD"/>
</dbReference>
<dbReference type="PANTHER" id="PTHR11730">
    <property type="entry name" value="AMMONIUM TRANSPORTER"/>
    <property type="match status" value="1"/>
</dbReference>
<feature type="transmembrane region" description="Helical" evidence="7">
    <location>
        <begin position="443"/>
        <end position="464"/>
    </location>
</feature>
<feature type="domain" description="Ammonium transporter AmtB-like" evidence="8">
    <location>
        <begin position="133"/>
        <end position="465"/>
    </location>
</feature>
<feature type="transmembrane region" description="Helical" evidence="7">
    <location>
        <begin position="414"/>
        <end position="431"/>
    </location>
</feature>
<comment type="subcellular location">
    <subcellularLocation>
        <location evidence="1">Membrane</location>
        <topology evidence="1">Multi-pass membrane protein</topology>
    </subcellularLocation>
</comment>